<evidence type="ECO:0000313" key="2">
    <source>
        <dbReference type="EMBL" id="MFD1313399.1"/>
    </source>
</evidence>
<dbReference type="RefSeq" id="WP_381331235.1">
    <property type="nucleotide sequence ID" value="NZ_JBHTMM010000192.1"/>
</dbReference>
<feature type="non-terminal residue" evidence="2">
    <location>
        <position position="1714"/>
    </location>
</feature>
<organism evidence="2 3">
    <name type="scientific">Streptomyces kaempferi</name>
    <dbReference type="NCBI Taxonomy" id="333725"/>
    <lineage>
        <taxon>Bacteria</taxon>
        <taxon>Bacillati</taxon>
        <taxon>Actinomycetota</taxon>
        <taxon>Actinomycetes</taxon>
        <taxon>Kitasatosporales</taxon>
        <taxon>Streptomycetaceae</taxon>
        <taxon>Streptomyces</taxon>
    </lineage>
</organism>
<proteinExistence type="predicted"/>
<gene>
    <name evidence="2" type="ORF">ACFQ5X_47790</name>
</gene>
<feature type="region of interest" description="Disordered" evidence="1">
    <location>
        <begin position="677"/>
        <end position="772"/>
    </location>
</feature>
<evidence type="ECO:0000313" key="3">
    <source>
        <dbReference type="Proteomes" id="UP001597058"/>
    </source>
</evidence>
<reference evidence="3" key="1">
    <citation type="journal article" date="2019" name="Int. J. Syst. Evol. Microbiol.">
        <title>The Global Catalogue of Microorganisms (GCM) 10K type strain sequencing project: providing services to taxonomists for standard genome sequencing and annotation.</title>
        <authorList>
            <consortium name="The Broad Institute Genomics Platform"/>
            <consortium name="The Broad Institute Genome Sequencing Center for Infectious Disease"/>
            <person name="Wu L."/>
            <person name="Ma J."/>
        </authorList>
    </citation>
    <scope>NUCLEOTIDE SEQUENCE [LARGE SCALE GENOMIC DNA]</scope>
    <source>
        <strain evidence="3">CGMCC 4.7020</strain>
    </source>
</reference>
<feature type="compositionally biased region" description="Low complexity" evidence="1">
    <location>
        <begin position="754"/>
        <end position="766"/>
    </location>
</feature>
<comment type="caution">
    <text evidence="2">The sequence shown here is derived from an EMBL/GenBank/DDBJ whole genome shotgun (WGS) entry which is preliminary data.</text>
</comment>
<accession>A0ABW3XXX9</accession>
<keyword evidence="3" id="KW-1185">Reference proteome</keyword>
<protein>
    <submittedName>
        <fullName evidence="2">Uncharacterized protein</fullName>
    </submittedName>
</protein>
<feature type="region of interest" description="Disordered" evidence="1">
    <location>
        <begin position="271"/>
        <end position="307"/>
    </location>
</feature>
<sequence>MNQLAKMPKVICFEIADGRHVEMEHVTAGDFERLMDHVNEVARVYRLMFENPPLLEASSRPMSPGEVMRALASLGSHRLLKYADNRAGLDALVMERHGRLSAAGPLSLGDMTAMVLAVRQRVGTGPGLETGVELAESILGQLFPHGVGDADARDSSASVSMSVEDRLVSGGAWGSAKGLVEVLRAAGSASTAVVVTQDGQAAEEFHTGQVTLYVNLGPDGAGEEARIVRVDPRASRPVEVLPPQGSISDSQQSSLWSATSTRMAVINAAGRPVDPGTLERSSRPLTNADRTSPLPKIRGQRKRPRLADTYQASSLQDDRRIAYASAAATFERNLAKHLSLDSDVADFVSAVTQAAWDYVSDVSPEKLPLFGTNIRSIPGAIGDDVEVLRNAVSRGNLREQMTMLWNGRRSGLFDALQSMDPPSVISRERVWRLPVGRIDPMDSGLDVESPYPPLSAAERSFFGLPEGSQERPEEWISASSVFHLPMISDVQINAAQTGALISTGTSGTAYLFMRTVSALGAYSGQLFDIQIARLALIAALLPAGHHTYHEVMHGVAIWAAENRNEESLGYVDSRLRYRYLAPFTEQELREKVAENGLFPDETARGLTQPDPTPALVLPAEEYFAVGGNFEQFTNVEEQVPDWSKLRSSAGEEDEDFTHELQELQNSLNLQAIDEAPGTQTARAEQPALPGDEPAESGAEQLEVQALDQASVPSVPGTSKSHLSQDAPAPVSTEAPPQPQPALTDLEPTDRIPLASPTSTDTADAAARNGDAGESRAALSAVFLEAPRSDRSLATEHRYGTETESSARPLTAEALRDAAKVVAAQVGVRAGLENCVDLTEGMLGRLFPGGVRVAASVWDEGTVGSNRAESRLVPGGRWSPLTSLDQIVQALAVPDSVAVVLEQGEKSKGHVNLYVNIGSRSEISEQPRIVRVDLQKSPEDLEMRHAVEELPRDWRKLDSGWREIRAGHGTRMIVIDPSGQTVEPGEFSDGLLEPQSARLGQALIDAPTGRGYGGIGWEIEINDQPITNQDGSKIRSGKVLARSDHGFILTTDKVIIWTVGTRKFHTTAEAYKATGNKGVKESIHILELVTPASQSLSSEAGKYPPMEKTMRMEQFIRHELGEPTRRRTPMYLTDVLKNGWEFTPRAAGVLLHPSMAGPNYKGPYPQFTMGVPIAGASVAIALGQDLIADIHKNVKPAAESAREFAADTAVHFASWTLGRTVEARQVPYLEWAVPGVLEIEAYAWLMFSHASAWPIQSRFFEERLTKNMLPAALRNPFYALHETLSPQVKTFLTENEKSVYYKFHDRLIELVRKYEQVTGRAPGYSVDRILHQTSPENTSPLQYLTTMVRGVQSPKRVSQYDMVGMDDYPSLDTENGHIPLALLEIRLLARMGNATISNTLREAQGVAGRAHDLALHFRNWDHARTHVRADRVLNNYLVRQMQELLPGLARLAAPLPYTALGQGQPFRESPKILSFLEHLAITQAVADHAMSGQPLSADGIFQIDMVRQRLLQAVGPHSTIPPQDRPAYQQALNSLLQTMPVGDGPRTTHVAMADVSDPMRIGLERALEEARAAIPSDARLVNRLETQLRTWSVPNTQHSQAETEAHRVADQLSTSPAVVAPVTLPPAEAENWRRATHLARIHLGKAATDSDLKLYMQSVIGGSFTFKKGYGGYLNAGVLSADAGLIGRVEKFNQITKDLLHEGANEPMTVWRGVA</sequence>
<dbReference type="Proteomes" id="UP001597058">
    <property type="component" value="Unassembled WGS sequence"/>
</dbReference>
<evidence type="ECO:0000256" key="1">
    <source>
        <dbReference type="SAM" id="MobiDB-lite"/>
    </source>
</evidence>
<dbReference type="EMBL" id="JBHTMM010000192">
    <property type="protein sequence ID" value="MFD1313399.1"/>
    <property type="molecule type" value="Genomic_DNA"/>
</dbReference>
<name>A0ABW3XXX9_9ACTN</name>